<dbReference type="InterPro" id="IPR035906">
    <property type="entry name" value="MetI-like_sf"/>
</dbReference>
<keyword evidence="6 7" id="KW-0472">Membrane</keyword>
<dbReference type="InterPro" id="IPR025966">
    <property type="entry name" value="OppC_N"/>
</dbReference>
<feature type="transmembrane region" description="Helical" evidence="7">
    <location>
        <begin position="85"/>
        <end position="110"/>
    </location>
</feature>
<comment type="similarity">
    <text evidence="7">Belongs to the binding-protein-dependent transport system permease family.</text>
</comment>
<evidence type="ECO:0000313" key="9">
    <source>
        <dbReference type="EMBL" id="XCJ81482.1"/>
    </source>
</evidence>
<feature type="transmembrane region" description="Helical" evidence="7">
    <location>
        <begin position="213"/>
        <end position="240"/>
    </location>
</feature>
<name>A0AB74UJH9_9GAMM</name>
<dbReference type="Gene3D" id="1.10.3720.10">
    <property type="entry name" value="MetI-like"/>
    <property type="match status" value="1"/>
</dbReference>
<keyword evidence="5 7" id="KW-1133">Transmembrane helix</keyword>
<dbReference type="GO" id="GO:0055085">
    <property type="term" value="P:transmembrane transport"/>
    <property type="evidence" value="ECO:0007669"/>
    <property type="project" value="InterPro"/>
</dbReference>
<evidence type="ECO:0000256" key="2">
    <source>
        <dbReference type="ARBA" id="ARBA00022448"/>
    </source>
</evidence>
<keyword evidence="4 7" id="KW-0812">Transmembrane</keyword>
<protein>
    <submittedName>
        <fullName evidence="9">ABC transporter permease</fullName>
    </submittedName>
</protein>
<feature type="transmembrane region" description="Helical" evidence="7">
    <location>
        <begin position="122"/>
        <end position="142"/>
    </location>
</feature>
<organism evidence="9">
    <name type="scientific">Salinicola endophyticus</name>
    <dbReference type="NCBI Taxonomy" id="1949083"/>
    <lineage>
        <taxon>Bacteria</taxon>
        <taxon>Pseudomonadati</taxon>
        <taxon>Pseudomonadota</taxon>
        <taxon>Gammaproteobacteria</taxon>
        <taxon>Oceanospirillales</taxon>
        <taxon>Halomonadaceae</taxon>
        <taxon>Salinicola</taxon>
    </lineage>
</organism>
<gene>
    <name evidence="9" type="ORF">ABV408_09820</name>
</gene>
<proteinExistence type="inferred from homology"/>
<keyword evidence="3" id="KW-1003">Cell membrane</keyword>
<accession>A0AB74UJH9</accession>
<dbReference type="EMBL" id="CP159578">
    <property type="protein sequence ID" value="XCJ81482.1"/>
    <property type="molecule type" value="Genomic_DNA"/>
</dbReference>
<dbReference type="PANTHER" id="PTHR43386">
    <property type="entry name" value="OLIGOPEPTIDE TRANSPORT SYSTEM PERMEASE PROTEIN APPC"/>
    <property type="match status" value="1"/>
</dbReference>
<dbReference type="InterPro" id="IPR000515">
    <property type="entry name" value="MetI-like"/>
</dbReference>
<evidence type="ECO:0000259" key="8">
    <source>
        <dbReference type="PROSITE" id="PS50928"/>
    </source>
</evidence>
<evidence type="ECO:0000256" key="5">
    <source>
        <dbReference type="ARBA" id="ARBA00022989"/>
    </source>
</evidence>
<keyword evidence="2 7" id="KW-0813">Transport</keyword>
<dbReference type="AlphaFoldDB" id="A0AB74UJH9"/>
<evidence type="ECO:0000256" key="4">
    <source>
        <dbReference type="ARBA" id="ARBA00022692"/>
    </source>
</evidence>
<dbReference type="GO" id="GO:0005886">
    <property type="term" value="C:plasma membrane"/>
    <property type="evidence" value="ECO:0007669"/>
    <property type="project" value="UniProtKB-SubCell"/>
</dbReference>
<dbReference type="Pfam" id="PF00528">
    <property type="entry name" value="BPD_transp_1"/>
    <property type="match status" value="1"/>
</dbReference>
<evidence type="ECO:0000256" key="1">
    <source>
        <dbReference type="ARBA" id="ARBA00004651"/>
    </source>
</evidence>
<evidence type="ECO:0000256" key="6">
    <source>
        <dbReference type="ARBA" id="ARBA00023136"/>
    </source>
</evidence>
<reference evidence="9" key="1">
    <citation type="submission" date="2024-06" db="EMBL/GenBank/DDBJ databases">
        <title>Complete genome of Salinicola endophyticus HNIBRBA4755.</title>
        <authorList>
            <person name="Shin S.Y."/>
            <person name="Kang H."/>
            <person name="Song J."/>
        </authorList>
    </citation>
    <scope>NUCLEOTIDE SEQUENCE</scope>
    <source>
        <strain evidence="9">HNIBRBA4755</strain>
    </source>
</reference>
<sequence>MASALRGLAQRRRLWLCLGLFLLLAGAALIAPWLAPSDPYDLSQVELRDSLRPPWWLADSLPGHPLGTDIQGRDLLSLMLYGARVSLTIGFGAVLLQLLLGVTLGLLAGYRGGRLDALLMRWADVQLAFSTLMMAIVIGAVVKAAFGGAFYGHYGIWLLILIIGLSEWPLYARTVRASVMAEKRKEYIEAARVLGFSAPRIVLRHLLPNTLPALLVISGAQIGQAIMAEAALSFLGLGMPETQPSLGSLIKSGFDYLQSGAWWITLLPGGYLVLTVLAVNLLGDAWRERLDPYQAPVALILRGG</sequence>
<feature type="domain" description="ABC transmembrane type-1" evidence="8">
    <location>
        <begin position="83"/>
        <end position="283"/>
    </location>
</feature>
<dbReference type="CDD" id="cd06261">
    <property type="entry name" value="TM_PBP2"/>
    <property type="match status" value="1"/>
</dbReference>
<dbReference type="PROSITE" id="PS50928">
    <property type="entry name" value="ABC_TM1"/>
    <property type="match status" value="1"/>
</dbReference>
<evidence type="ECO:0000256" key="7">
    <source>
        <dbReference type="RuleBase" id="RU363032"/>
    </source>
</evidence>
<dbReference type="Pfam" id="PF12911">
    <property type="entry name" value="OppC_N"/>
    <property type="match status" value="1"/>
</dbReference>
<dbReference type="InterPro" id="IPR050366">
    <property type="entry name" value="BP-dependent_transpt_permease"/>
</dbReference>
<dbReference type="PANTHER" id="PTHR43386:SF26">
    <property type="entry name" value="ABC TRANSPORTER PERMEASE PROTEIN"/>
    <property type="match status" value="1"/>
</dbReference>
<dbReference type="RefSeq" id="WP_353982222.1">
    <property type="nucleotide sequence ID" value="NZ_CP159578.1"/>
</dbReference>
<feature type="transmembrane region" description="Helical" evidence="7">
    <location>
        <begin position="260"/>
        <end position="282"/>
    </location>
</feature>
<comment type="subcellular location">
    <subcellularLocation>
        <location evidence="1 7">Cell membrane</location>
        <topology evidence="1 7">Multi-pass membrane protein</topology>
    </subcellularLocation>
</comment>
<feature type="transmembrane region" description="Helical" evidence="7">
    <location>
        <begin position="154"/>
        <end position="175"/>
    </location>
</feature>
<dbReference type="SUPFAM" id="SSF161098">
    <property type="entry name" value="MetI-like"/>
    <property type="match status" value="1"/>
</dbReference>
<evidence type="ECO:0000256" key="3">
    <source>
        <dbReference type="ARBA" id="ARBA00022475"/>
    </source>
</evidence>